<keyword evidence="4" id="KW-1185">Reference proteome</keyword>
<dbReference type="SUPFAM" id="SSF53850">
    <property type="entry name" value="Periplasmic binding protein-like II"/>
    <property type="match status" value="1"/>
</dbReference>
<sequence length="249" mass="27890">MFFPLCGLRCLLALMLAWSTAAAAQELKVAMIQLDPWTIKNPDANSPVQYVGIVPDLLDELERRSSFKTRRTLTPYARVELDLENGMVDFAIMAWGEIRARYADKGVTLVQLEFGVRARKGVPIKRYEDLREIITSATRGLRIDPRFDVDETVRKDYVLDYSTGIRKTVAGHDSQAVAGSLSTINAIIRKNRLEEQFGDTLLLRTVPLTAAFSKRGVGYAQANAVGAVFKAMVEDGTAQRIYDSWMNRP</sequence>
<comment type="caution">
    <text evidence="3">The sequence shown here is derived from an EMBL/GenBank/DDBJ whole genome shotgun (WGS) entry which is preliminary data.</text>
</comment>
<protein>
    <submittedName>
        <fullName evidence="3">Transporter substrate-binding domain-containing protein</fullName>
    </submittedName>
</protein>
<keyword evidence="1" id="KW-0732">Signal</keyword>
<feature type="signal peptide" evidence="1">
    <location>
        <begin position="1"/>
        <end position="23"/>
    </location>
</feature>
<feature type="chain" id="PRO_5045413337" evidence="1">
    <location>
        <begin position="24"/>
        <end position="249"/>
    </location>
</feature>
<dbReference type="EMBL" id="JAVXZY010000016">
    <property type="protein sequence ID" value="MDT9002412.1"/>
    <property type="molecule type" value="Genomic_DNA"/>
</dbReference>
<evidence type="ECO:0000259" key="2">
    <source>
        <dbReference type="Pfam" id="PF00497"/>
    </source>
</evidence>
<dbReference type="RefSeq" id="WP_315653309.1">
    <property type="nucleotide sequence ID" value="NZ_JAVXZY010000016.1"/>
</dbReference>
<feature type="domain" description="Solute-binding protein family 3/N-terminal" evidence="2">
    <location>
        <begin position="35"/>
        <end position="247"/>
    </location>
</feature>
<name>A0ABU3PJ46_9BURK</name>
<evidence type="ECO:0000313" key="4">
    <source>
        <dbReference type="Proteomes" id="UP001246372"/>
    </source>
</evidence>
<accession>A0ABU3PJ46</accession>
<organism evidence="3 4">
    <name type="scientific">Roseateles aquae</name>
    <dbReference type="NCBI Taxonomy" id="3077235"/>
    <lineage>
        <taxon>Bacteria</taxon>
        <taxon>Pseudomonadati</taxon>
        <taxon>Pseudomonadota</taxon>
        <taxon>Betaproteobacteria</taxon>
        <taxon>Burkholderiales</taxon>
        <taxon>Sphaerotilaceae</taxon>
        <taxon>Roseateles</taxon>
    </lineage>
</organism>
<dbReference type="Proteomes" id="UP001246372">
    <property type="component" value="Unassembled WGS sequence"/>
</dbReference>
<dbReference type="Pfam" id="PF00497">
    <property type="entry name" value="SBP_bac_3"/>
    <property type="match status" value="1"/>
</dbReference>
<dbReference type="Gene3D" id="3.40.190.10">
    <property type="entry name" value="Periplasmic binding protein-like II"/>
    <property type="match status" value="2"/>
</dbReference>
<evidence type="ECO:0000256" key="1">
    <source>
        <dbReference type="SAM" id="SignalP"/>
    </source>
</evidence>
<reference evidence="3" key="1">
    <citation type="submission" date="2023-09" db="EMBL/GenBank/DDBJ databases">
        <title>Paucibacter sp. APW11 Genome sequencing and assembly.</title>
        <authorList>
            <person name="Kim I."/>
        </authorList>
    </citation>
    <scope>NUCLEOTIDE SEQUENCE</scope>
    <source>
        <strain evidence="3">APW11</strain>
    </source>
</reference>
<evidence type="ECO:0000313" key="3">
    <source>
        <dbReference type="EMBL" id="MDT9002412.1"/>
    </source>
</evidence>
<proteinExistence type="predicted"/>
<dbReference type="InterPro" id="IPR001638">
    <property type="entry name" value="Solute-binding_3/MltF_N"/>
</dbReference>
<gene>
    <name evidence="3" type="ORF">RQP53_24235</name>
</gene>